<evidence type="ECO:0000256" key="12">
    <source>
        <dbReference type="ARBA" id="ARBA00061423"/>
    </source>
</evidence>
<evidence type="ECO:0000313" key="20">
    <source>
        <dbReference type="Proteomes" id="UP000092578"/>
    </source>
</evidence>
<evidence type="ECO:0000256" key="17">
    <source>
        <dbReference type="ARBA" id="ARBA00078074"/>
    </source>
</evidence>
<dbReference type="PIRSF" id="PIRSF016599">
    <property type="entry name" value="Xaa-His_dipept"/>
    <property type="match status" value="1"/>
</dbReference>
<dbReference type="RefSeq" id="WP_065409997.1">
    <property type="nucleotide sequence ID" value="NZ_MAYT01000009.1"/>
</dbReference>
<comment type="cofactor">
    <cofactor evidence="1">
        <name>Co(2+)</name>
        <dbReference type="ChEBI" id="CHEBI:48828"/>
    </cofactor>
</comment>
<keyword evidence="20" id="KW-1185">Reference proteome</keyword>
<dbReference type="InterPro" id="IPR011650">
    <property type="entry name" value="Peptidase_M20_dimer"/>
</dbReference>
<dbReference type="FunFam" id="3.40.630.10:FF:000015">
    <property type="entry name" value="Aminoacyl-histidine dipeptidase PepD"/>
    <property type="match status" value="1"/>
</dbReference>
<evidence type="ECO:0000259" key="18">
    <source>
        <dbReference type="Pfam" id="PF07687"/>
    </source>
</evidence>
<evidence type="ECO:0000256" key="10">
    <source>
        <dbReference type="ARBA" id="ARBA00038976"/>
    </source>
</evidence>
<dbReference type="FunFam" id="3.40.630.10:FF:000072">
    <property type="entry name" value="Aminoacyl-histidine dipeptidase"/>
    <property type="match status" value="1"/>
</dbReference>
<evidence type="ECO:0000256" key="14">
    <source>
        <dbReference type="ARBA" id="ARBA00075285"/>
    </source>
</evidence>
<evidence type="ECO:0000313" key="19">
    <source>
        <dbReference type="EMBL" id="OCA90305.1"/>
    </source>
</evidence>
<evidence type="ECO:0000256" key="13">
    <source>
        <dbReference type="ARBA" id="ARBA00071271"/>
    </source>
</evidence>
<dbReference type="GO" id="GO:0046872">
    <property type="term" value="F:metal ion binding"/>
    <property type="evidence" value="ECO:0007669"/>
    <property type="project" value="UniProtKB-KW"/>
</dbReference>
<reference evidence="20" key="1">
    <citation type="submission" date="2016-05" db="EMBL/GenBank/DDBJ databases">
        <authorList>
            <person name="Liu B."/>
            <person name="Wang J."/>
            <person name="Zhu Y."/>
            <person name="Liu G."/>
            <person name="Chen Q."/>
            <person name="Chen Z."/>
            <person name="Lan J."/>
            <person name="Che J."/>
            <person name="Ge C."/>
            <person name="Shi H."/>
            <person name="Pan Z."/>
            <person name="Liu X."/>
        </authorList>
    </citation>
    <scope>NUCLEOTIDE SEQUENCE [LARGE SCALE GENOMIC DNA]</scope>
    <source>
        <strain evidence="20">FJAT-27215</strain>
    </source>
</reference>
<keyword evidence="7" id="KW-0482">Metalloprotease</keyword>
<dbReference type="AlphaFoldDB" id="A0A1B9B2I0"/>
<dbReference type="GO" id="GO:0005829">
    <property type="term" value="C:cytosol"/>
    <property type="evidence" value="ECO:0007669"/>
    <property type="project" value="TreeGrafter"/>
</dbReference>
<evidence type="ECO:0000256" key="8">
    <source>
        <dbReference type="ARBA" id="ARBA00023285"/>
    </source>
</evidence>
<comment type="catalytic activity">
    <reaction evidence="9">
        <text>Hydrolysis of dipeptides, preferentially hydrophobic dipeptides including prolyl amino acids.</text>
        <dbReference type="EC" id="3.4.13.18"/>
    </reaction>
</comment>
<dbReference type="PANTHER" id="PTHR43501:SF1">
    <property type="entry name" value="CYTOSOL NON-SPECIFIC DIPEPTIDASE"/>
    <property type="match status" value="1"/>
</dbReference>
<organism evidence="19 20">
    <name type="scientific">Pseudobacillus wudalianchiensis</name>
    <dbReference type="NCBI Taxonomy" id="1743143"/>
    <lineage>
        <taxon>Bacteria</taxon>
        <taxon>Bacillati</taxon>
        <taxon>Bacillota</taxon>
        <taxon>Bacilli</taxon>
        <taxon>Bacillales</taxon>
        <taxon>Bacillaceae</taxon>
        <taxon>Pseudobacillus</taxon>
    </lineage>
</organism>
<dbReference type="PRINTS" id="PR00934">
    <property type="entry name" value="XHISDIPTASE"/>
</dbReference>
<dbReference type="Pfam" id="PF07687">
    <property type="entry name" value="M20_dimer"/>
    <property type="match status" value="1"/>
</dbReference>
<evidence type="ECO:0000256" key="1">
    <source>
        <dbReference type="ARBA" id="ARBA00001941"/>
    </source>
</evidence>
<keyword evidence="5" id="KW-0378">Hydrolase</keyword>
<dbReference type="SUPFAM" id="SSF53187">
    <property type="entry name" value="Zn-dependent exopeptidases"/>
    <property type="match status" value="1"/>
</dbReference>
<evidence type="ECO:0000256" key="9">
    <source>
        <dbReference type="ARBA" id="ARBA00036421"/>
    </source>
</evidence>
<evidence type="ECO:0000256" key="2">
    <source>
        <dbReference type="ARBA" id="ARBA00001947"/>
    </source>
</evidence>
<evidence type="ECO:0000256" key="11">
    <source>
        <dbReference type="ARBA" id="ARBA00044252"/>
    </source>
</evidence>
<sequence>MFSRLHELTQFTVFHYFAEVSKIRRRSGQEKEISDFLVQFAKDHHLEVIQDQALNITIKKQATSGYEQAPTVIIQGPMDMIEDKNEDAEHDFAKDPLQLRIEGDMLYATETTLGANSGIALAYSLSLLSSNRIPHPNLEVILTTEGRLTMKGARELDISHLNGTILINLDSDEFGKLLVSGSGGIASTFTVPIIWNEAAKNKILCRIHIGGLKGGHSGLCINQGRGNSIKLLGRILQRLSAKMDFSLAGLAGGTKDTSIPREAEAFVLIQAEKIGQLEAEVEQWNQIFKNELRHSDGQVFAQVTKEEEVFLKVFSKETTEKLIAALLLLPSGVENMSLDFPGLVESSASLGVVNTYATAITFESFIRSSEKSLKDKMINEMKILANVLGSEVTFGYDYPEWPYNPDSKIKSLFEMVYKEKYGENIESIAIHAGLECGLFLEKMDFDAISIGPDVYNSHTPNEHLSISSTLKTWEYLLAVLKEIHAIELIGPQSKFNTDPPLWIG</sequence>
<dbReference type="Proteomes" id="UP000092578">
    <property type="component" value="Unassembled WGS sequence"/>
</dbReference>
<comment type="similarity">
    <text evidence="12">Belongs to the peptidase M20C family.</text>
</comment>
<keyword evidence="4" id="KW-0479">Metal-binding</keyword>
<proteinExistence type="inferred from homology"/>
<evidence type="ECO:0000256" key="7">
    <source>
        <dbReference type="ARBA" id="ARBA00023049"/>
    </source>
</evidence>
<comment type="cofactor">
    <cofactor evidence="2">
        <name>Zn(2+)</name>
        <dbReference type="ChEBI" id="CHEBI:29105"/>
    </cofactor>
</comment>
<accession>A0A1B9B2I0</accession>
<dbReference type="GO" id="GO:0006508">
    <property type="term" value="P:proteolysis"/>
    <property type="evidence" value="ECO:0007669"/>
    <property type="project" value="UniProtKB-KW"/>
</dbReference>
<keyword evidence="8" id="KW-0170">Cobalt</keyword>
<evidence type="ECO:0000256" key="5">
    <source>
        <dbReference type="ARBA" id="ARBA00022801"/>
    </source>
</evidence>
<feature type="domain" description="Peptidase M20 dimerisation" evidence="18">
    <location>
        <begin position="210"/>
        <end position="294"/>
    </location>
</feature>
<dbReference type="Pfam" id="PF01546">
    <property type="entry name" value="Peptidase_M20"/>
    <property type="match status" value="1"/>
</dbReference>
<dbReference type="EC" id="3.4.13.18" evidence="10"/>
<dbReference type="InterPro" id="IPR002933">
    <property type="entry name" value="Peptidase_M20"/>
</dbReference>
<keyword evidence="3" id="KW-0645">Protease</keyword>
<name>A0A1B9B2I0_9BACI</name>
<evidence type="ECO:0000256" key="16">
    <source>
        <dbReference type="ARBA" id="ARBA00077688"/>
    </source>
</evidence>
<dbReference type="NCBIfam" id="TIGR01893">
    <property type="entry name" value="aa-his-dipept"/>
    <property type="match status" value="1"/>
</dbReference>
<evidence type="ECO:0000256" key="4">
    <source>
        <dbReference type="ARBA" id="ARBA00022723"/>
    </source>
</evidence>
<protein>
    <recommendedName>
        <fullName evidence="13">Cytosol non-specific dipeptidase</fullName>
        <ecNumber evidence="10">3.4.13.18</ecNumber>
    </recommendedName>
    <alternativeName>
        <fullName evidence="16">Aminoacyl-histidine dipeptidase</fullName>
    </alternativeName>
    <alternativeName>
        <fullName evidence="15">Beta-alanyl-histidine dipeptidase</fullName>
    </alternativeName>
    <alternativeName>
        <fullName evidence="14">Carnosinase</fullName>
    </alternativeName>
    <alternativeName>
        <fullName evidence="11">Peptidase D</fullName>
    </alternativeName>
    <alternativeName>
        <fullName evidence="17">Xaa-His dipeptidase</fullName>
    </alternativeName>
</protein>
<keyword evidence="6" id="KW-0862">Zinc</keyword>
<dbReference type="Gene3D" id="3.40.630.10">
    <property type="entry name" value="Zn peptidases"/>
    <property type="match status" value="2"/>
</dbReference>
<dbReference type="EMBL" id="MAYT01000009">
    <property type="protein sequence ID" value="OCA90305.1"/>
    <property type="molecule type" value="Genomic_DNA"/>
</dbReference>
<evidence type="ECO:0000256" key="3">
    <source>
        <dbReference type="ARBA" id="ARBA00022670"/>
    </source>
</evidence>
<evidence type="ECO:0000256" key="6">
    <source>
        <dbReference type="ARBA" id="ARBA00022833"/>
    </source>
</evidence>
<evidence type="ECO:0000256" key="15">
    <source>
        <dbReference type="ARBA" id="ARBA00076004"/>
    </source>
</evidence>
<gene>
    <name evidence="19" type="ORF">A8F95_21155</name>
</gene>
<comment type="caution">
    <text evidence="19">The sequence shown here is derived from an EMBL/GenBank/DDBJ whole genome shotgun (WGS) entry which is preliminary data.</text>
</comment>
<dbReference type="InterPro" id="IPR001160">
    <property type="entry name" value="Peptidase_M20C"/>
</dbReference>
<dbReference type="GO" id="GO:0070573">
    <property type="term" value="F:metallodipeptidase activity"/>
    <property type="evidence" value="ECO:0007669"/>
    <property type="project" value="TreeGrafter"/>
</dbReference>
<dbReference type="PANTHER" id="PTHR43501">
    <property type="entry name" value="CYTOSOL NON-SPECIFIC DIPEPTIDASE"/>
    <property type="match status" value="1"/>
</dbReference>